<dbReference type="NCBIfam" id="TIGR01189">
    <property type="entry name" value="ccmA"/>
    <property type="match status" value="1"/>
</dbReference>
<gene>
    <name evidence="8" type="primary">ccmA</name>
    <name evidence="8" type="ORF">J0X15_16005</name>
</gene>
<keyword evidence="4 8" id="KW-0067">ATP-binding</keyword>
<feature type="domain" description="ABC transporter" evidence="7">
    <location>
        <begin position="3"/>
        <end position="213"/>
    </location>
</feature>
<evidence type="ECO:0000256" key="5">
    <source>
        <dbReference type="ARBA" id="ARBA00022967"/>
    </source>
</evidence>
<proteinExistence type="predicted"/>
<dbReference type="GO" id="GO:0005524">
    <property type="term" value="F:ATP binding"/>
    <property type="evidence" value="ECO:0007669"/>
    <property type="project" value="UniProtKB-KW"/>
</dbReference>
<dbReference type="AlphaFoldDB" id="A0A939J812"/>
<dbReference type="GO" id="GO:0017004">
    <property type="term" value="P:cytochrome complex assembly"/>
    <property type="evidence" value="ECO:0007669"/>
    <property type="project" value="UniProtKB-KW"/>
</dbReference>
<comment type="caution">
    <text evidence="8">The sequence shown here is derived from an EMBL/GenBank/DDBJ whole genome shotgun (WGS) entry which is preliminary data.</text>
</comment>
<dbReference type="Gene3D" id="3.40.50.300">
    <property type="entry name" value="P-loop containing nucleotide triphosphate hydrolases"/>
    <property type="match status" value="1"/>
</dbReference>
<reference evidence="8" key="1">
    <citation type="submission" date="2021-03" db="EMBL/GenBank/DDBJ databases">
        <title>Roseibium sp. CAU 1637 isolated from Incheon.</title>
        <authorList>
            <person name="Kim W."/>
        </authorList>
    </citation>
    <scope>NUCLEOTIDE SEQUENCE</scope>
    <source>
        <strain evidence="8">CAU 1637</strain>
    </source>
</reference>
<evidence type="ECO:0000256" key="4">
    <source>
        <dbReference type="ARBA" id="ARBA00022840"/>
    </source>
</evidence>
<evidence type="ECO:0000313" key="8">
    <source>
        <dbReference type="EMBL" id="MBO0346732.1"/>
    </source>
</evidence>
<dbReference type="EMBL" id="JAFLNF010000007">
    <property type="protein sequence ID" value="MBO0346732.1"/>
    <property type="molecule type" value="Genomic_DNA"/>
</dbReference>
<keyword evidence="1" id="KW-0813">Transport</keyword>
<dbReference type="RefSeq" id="WP_206943044.1">
    <property type="nucleotide sequence ID" value="NZ_JAFLNF010000007.1"/>
</dbReference>
<sequence length="213" mass="22593">MKLIAENLSIDRGGRRVFTGLSFALPAAHGLVVTGPNGIGKSSLLRTLAGLVPPSQGQLSLEGAEPEKTVAEHAHYFGHQSAVKPALTTLENLVFWQDFLSPALPAGFTPQAQSPSAILELLGLEHTSSLPAAYLSAGQTRRLALARLFVCPRPIWLMDEPTSALDTASEALLLQLMQAHLDNGGMIVTATHTPLTMSPCLTLQLADEEESPA</sequence>
<evidence type="ECO:0000256" key="6">
    <source>
        <dbReference type="ARBA" id="ARBA00023136"/>
    </source>
</evidence>
<dbReference type="PANTHER" id="PTHR43499:SF1">
    <property type="entry name" value="ABC TRANSPORTER I FAMILY MEMBER 1"/>
    <property type="match status" value="1"/>
</dbReference>
<keyword evidence="9" id="KW-1185">Reference proteome</keyword>
<dbReference type="Proteomes" id="UP000664779">
    <property type="component" value="Unassembled WGS sequence"/>
</dbReference>
<name>A0A939J812_9HYPH</name>
<evidence type="ECO:0000256" key="2">
    <source>
        <dbReference type="ARBA" id="ARBA00022741"/>
    </source>
</evidence>
<dbReference type="GO" id="GO:0016887">
    <property type="term" value="F:ATP hydrolysis activity"/>
    <property type="evidence" value="ECO:0007669"/>
    <property type="project" value="InterPro"/>
</dbReference>
<evidence type="ECO:0000256" key="3">
    <source>
        <dbReference type="ARBA" id="ARBA00022748"/>
    </source>
</evidence>
<dbReference type="PANTHER" id="PTHR43499">
    <property type="entry name" value="ABC TRANSPORTER I FAMILY MEMBER 1"/>
    <property type="match status" value="1"/>
</dbReference>
<dbReference type="Pfam" id="PF00005">
    <property type="entry name" value="ABC_tran"/>
    <property type="match status" value="1"/>
</dbReference>
<organism evidence="8 9">
    <name type="scientific">Roseibium limicola</name>
    <dbReference type="NCBI Taxonomy" id="2816037"/>
    <lineage>
        <taxon>Bacteria</taxon>
        <taxon>Pseudomonadati</taxon>
        <taxon>Pseudomonadota</taxon>
        <taxon>Alphaproteobacteria</taxon>
        <taxon>Hyphomicrobiales</taxon>
        <taxon>Stappiaceae</taxon>
        <taxon>Roseibium</taxon>
    </lineage>
</organism>
<evidence type="ECO:0000256" key="1">
    <source>
        <dbReference type="ARBA" id="ARBA00022448"/>
    </source>
</evidence>
<evidence type="ECO:0000313" key="9">
    <source>
        <dbReference type="Proteomes" id="UP000664779"/>
    </source>
</evidence>
<protein>
    <submittedName>
        <fullName evidence="8">Heme ABC exporter ATP-binding protein CcmA</fullName>
    </submittedName>
</protein>
<dbReference type="SMART" id="SM00382">
    <property type="entry name" value="AAA"/>
    <property type="match status" value="1"/>
</dbReference>
<dbReference type="InterPro" id="IPR005895">
    <property type="entry name" value="ABC_transptr_haem_export_CcmA"/>
</dbReference>
<dbReference type="InterPro" id="IPR027417">
    <property type="entry name" value="P-loop_NTPase"/>
</dbReference>
<dbReference type="InterPro" id="IPR003593">
    <property type="entry name" value="AAA+_ATPase"/>
</dbReference>
<keyword evidence="2" id="KW-0547">Nucleotide-binding</keyword>
<keyword evidence="6" id="KW-0472">Membrane</keyword>
<keyword evidence="5" id="KW-1278">Translocase</keyword>
<dbReference type="SUPFAM" id="SSF52540">
    <property type="entry name" value="P-loop containing nucleoside triphosphate hydrolases"/>
    <property type="match status" value="1"/>
</dbReference>
<evidence type="ECO:0000259" key="7">
    <source>
        <dbReference type="PROSITE" id="PS50893"/>
    </source>
</evidence>
<accession>A0A939J812</accession>
<dbReference type="PROSITE" id="PS50893">
    <property type="entry name" value="ABC_TRANSPORTER_2"/>
    <property type="match status" value="1"/>
</dbReference>
<dbReference type="GO" id="GO:0022857">
    <property type="term" value="F:transmembrane transporter activity"/>
    <property type="evidence" value="ECO:0007669"/>
    <property type="project" value="InterPro"/>
</dbReference>
<keyword evidence="3" id="KW-0201">Cytochrome c-type biogenesis</keyword>
<dbReference type="InterPro" id="IPR003439">
    <property type="entry name" value="ABC_transporter-like_ATP-bd"/>
</dbReference>